<evidence type="ECO:0000256" key="1">
    <source>
        <dbReference type="SAM" id="Phobius"/>
    </source>
</evidence>
<sequence length="154" mass="15986">MRRPPGIHRSTATVDQPVIMRLITTVSLALLLLFAFAVTAHGDAGENGAAPSLAAVAIDAFDDAAFEGTGERDEVQTQVALPSPGTSALVGTALCVLGVLCGLAAMLLVSRVLRRPGQLSTIRERARSLPSDPASPLHPRVTAVSLIQLGLSRT</sequence>
<reference evidence="2 3" key="1">
    <citation type="submission" date="2015-02" db="EMBL/GenBank/DDBJ databases">
        <title>Draft genome sequences of ten Microbacterium spp. with emphasis on heavy metal contaminated environments.</title>
        <authorList>
            <person name="Corretto E."/>
        </authorList>
    </citation>
    <scope>NUCLEOTIDE SEQUENCE [LARGE SCALE GENOMIC DNA]</scope>
    <source>
        <strain evidence="2 3">BEL163</strain>
    </source>
</reference>
<keyword evidence="1" id="KW-0812">Transmembrane</keyword>
<evidence type="ECO:0000313" key="2">
    <source>
        <dbReference type="EMBL" id="KJL26933.1"/>
    </source>
</evidence>
<accession>A0A0F0L1D5</accession>
<dbReference type="Proteomes" id="UP000033725">
    <property type="component" value="Unassembled WGS sequence"/>
</dbReference>
<comment type="caution">
    <text evidence="2">The sequence shown here is derived from an EMBL/GenBank/DDBJ whole genome shotgun (WGS) entry which is preliminary data.</text>
</comment>
<feature type="transmembrane region" description="Helical" evidence="1">
    <location>
        <begin position="88"/>
        <end position="109"/>
    </location>
</feature>
<dbReference type="AlphaFoldDB" id="A0A0F0L1D5"/>
<dbReference type="PATRIC" id="fig|82380.10.peg.71"/>
<protein>
    <submittedName>
        <fullName evidence="2">Uncharacterized protein</fullName>
    </submittedName>
</protein>
<evidence type="ECO:0000313" key="3">
    <source>
        <dbReference type="Proteomes" id="UP000033725"/>
    </source>
</evidence>
<organism evidence="2 3">
    <name type="scientific">Microbacterium oxydans</name>
    <dbReference type="NCBI Taxonomy" id="82380"/>
    <lineage>
        <taxon>Bacteria</taxon>
        <taxon>Bacillati</taxon>
        <taxon>Actinomycetota</taxon>
        <taxon>Actinomycetes</taxon>
        <taxon>Micrococcales</taxon>
        <taxon>Microbacteriaceae</taxon>
        <taxon>Microbacterium</taxon>
    </lineage>
</organism>
<dbReference type="EMBL" id="JYIV01000007">
    <property type="protein sequence ID" value="KJL26933.1"/>
    <property type="molecule type" value="Genomic_DNA"/>
</dbReference>
<gene>
    <name evidence="2" type="ORF">RN51_00073</name>
</gene>
<name>A0A0F0L1D5_9MICO</name>
<proteinExistence type="predicted"/>
<keyword evidence="1" id="KW-1133">Transmembrane helix</keyword>
<keyword evidence="1" id="KW-0472">Membrane</keyword>